<protein>
    <recommendedName>
        <fullName evidence="5">Thaumatin family protein</fullName>
    </recommendedName>
</protein>
<dbReference type="PROSITE" id="PS00316">
    <property type="entry name" value="THAUMATIN_1"/>
    <property type="match status" value="1"/>
</dbReference>
<feature type="transmembrane region" description="Helical" evidence="2">
    <location>
        <begin position="12"/>
        <end position="32"/>
    </location>
</feature>
<keyword evidence="2" id="KW-0812">Transmembrane</keyword>
<evidence type="ECO:0000313" key="4">
    <source>
        <dbReference type="Proteomes" id="UP000630097"/>
    </source>
</evidence>
<dbReference type="Gene3D" id="2.60.110.10">
    <property type="entry name" value="Thaumatin"/>
    <property type="match status" value="1"/>
</dbReference>
<feature type="compositionally biased region" description="Low complexity" evidence="1">
    <location>
        <begin position="50"/>
        <end position="68"/>
    </location>
</feature>
<proteinExistence type="predicted"/>
<evidence type="ECO:0008006" key="5">
    <source>
        <dbReference type="Google" id="ProtNLM"/>
    </source>
</evidence>
<dbReference type="InterPro" id="IPR017949">
    <property type="entry name" value="Thaumatin_CS"/>
</dbReference>
<reference evidence="3 4" key="1">
    <citation type="submission" date="2021-01" db="EMBL/GenBank/DDBJ databases">
        <title>Whole genome shotgun sequence of Planotetraspora kaengkrachanensis NBRC 104272.</title>
        <authorList>
            <person name="Komaki H."/>
            <person name="Tamura T."/>
        </authorList>
    </citation>
    <scope>NUCLEOTIDE SEQUENCE [LARGE SCALE GENOMIC DNA]</scope>
    <source>
        <strain evidence="3 4">NBRC 104272</strain>
    </source>
</reference>
<dbReference type="PROSITE" id="PS51367">
    <property type="entry name" value="THAUMATIN_2"/>
    <property type="match status" value="1"/>
</dbReference>
<keyword evidence="4" id="KW-1185">Reference proteome</keyword>
<keyword evidence="2" id="KW-1133">Transmembrane helix</keyword>
<feature type="region of interest" description="Disordered" evidence="1">
    <location>
        <begin position="50"/>
        <end position="102"/>
    </location>
</feature>
<evidence type="ECO:0000313" key="3">
    <source>
        <dbReference type="EMBL" id="GIG84204.1"/>
    </source>
</evidence>
<dbReference type="FunFam" id="2.60.110.10:FF:000004">
    <property type="entry name" value="THAUMATIN-LIKE PROTEIN 1"/>
    <property type="match status" value="1"/>
</dbReference>
<dbReference type="InterPro" id="IPR037176">
    <property type="entry name" value="Osmotin/thaumatin-like_sf"/>
</dbReference>
<keyword evidence="2" id="KW-0472">Membrane</keyword>
<comment type="caution">
    <text evidence="3">The sequence shown here is derived from an EMBL/GenBank/DDBJ whole genome shotgun (WGS) entry which is preliminary data.</text>
</comment>
<sequence length="334" mass="35077">MTTRRRRGPGRAWQPYALVLAVVAAAVVVLVWPSSPRGSDTAASAAGLTSAPAAAPADGSANPSASPSRTARPGRTPTGSPLPSASRSARAKKTPPSGATVKGEAGKRVFTFVNRLDQTVWLASNKSDKYPLAATGWVLRPGQTVSVQVPNKWGGRFWGRTGCSFDSTGRGRCRTGDCGGVFQCVGSTGSPTTLGEFSLAAWGGMDFYDVSMVDGYNLPMYINVSGGGTKDPVSPSGCYKGACTKAVSCPGKMQLKVGGQMVACKNPCTAFGGDTYCCRGKWAGRENCIPSKWPTDYTQVFKKAAPYAYSYAFDDSATMPCKGRCNYRVTFGIT</sequence>
<dbReference type="EMBL" id="BONV01000048">
    <property type="protein sequence ID" value="GIG84204.1"/>
    <property type="molecule type" value="Genomic_DNA"/>
</dbReference>
<dbReference type="SMART" id="SM00205">
    <property type="entry name" value="THN"/>
    <property type="match status" value="1"/>
</dbReference>
<name>A0A8J3PZY0_9ACTN</name>
<evidence type="ECO:0000256" key="2">
    <source>
        <dbReference type="SAM" id="Phobius"/>
    </source>
</evidence>
<accession>A0A8J3PZY0</accession>
<gene>
    <name evidence="3" type="ORF">Pka01_73310</name>
</gene>
<dbReference type="SUPFAM" id="SSF49870">
    <property type="entry name" value="Osmotin, thaumatin-like protein"/>
    <property type="match status" value="1"/>
</dbReference>
<dbReference type="InterPro" id="IPR001938">
    <property type="entry name" value="Thaumatin"/>
</dbReference>
<dbReference type="Proteomes" id="UP000630097">
    <property type="component" value="Unassembled WGS sequence"/>
</dbReference>
<dbReference type="AlphaFoldDB" id="A0A8J3PZY0"/>
<evidence type="ECO:0000256" key="1">
    <source>
        <dbReference type="SAM" id="MobiDB-lite"/>
    </source>
</evidence>
<dbReference type="Pfam" id="PF00314">
    <property type="entry name" value="Thaumatin"/>
    <property type="match status" value="1"/>
</dbReference>
<organism evidence="3 4">
    <name type="scientific">Planotetraspora kaengkrachanensis</name>
    <dbReference type="NCBI Taxonomy" id="575193"/>
    <lineage>
        <taxon>Bacteria</taxon>
        <taxon>Bacillati</taxon>
        <taxon>Actinomycetota</taxon>
        <taxon>Actinomycetes</taxon>
        <taxon>Streptosporangiales</taxon>
        <taxon>Streptosporangiaceae</taxon>
        <taxon>Planotetraspora</taxon>
    </lineage>
</organism>
<dbReference type="RefSeq" id="WP_239115960.1">
    <property type="nucleotide sequence ID" value="NZ_BAABHH010000031.1"/>
</dbReference>
<dbReference type="PRINTS" id="PR00347">
    <property type="entry name" value="THAUMATIN"/>
</dbReference>
<dbReference type="PANTHER" id="PTHR31048">
    <property type="entry name" value="OS03G0233200 PROTEIN"/>
    <property type="match status" value="1"/>
</dbReference>